<evidence type="ECO:0000256" key="1">
    <source>
        <dbReference type="ARBA" id="ARBA00004414"/>
    </source>
</evidence>
<feature type="region of interest" description="Disordered" evidence="8">
    <location>
        <begin position="1"/>
        <end position="36"/>
    </location>
</feature>
<dbReference type="AlphaFoldDB" id="A0A7E4USA5"/>
<dbReference type="GO" id="GO:0005765">
    <property type="term" value="C:lysosomal membrane"/>
    <property type="evidence" value="ECO:0007669"/>
    <property type="project" value="UniProtKB-SubCell"/>
</dbReference>
<dbReference type="PROSITE" id="PS51837">
    <property type="entry name" value="LITAF"/>
    <property type="match status" value="1"/>
</dbReference>
<evidence type="ECO:0000256" key="3">
    <source>
        <dbReference type="ARBA" id="ARBA00004630"/>
    </source>
</evidence>
<keyword evidence="9" id="KW-1133">Transmembrane helix</keyword>
<dbReference type="Proteomes" id="UP000492821">
    <property type="component" value="Unassembled WGS sequence"/>
</dbReference>
<evidence type="ECO:0000256" key="4">
    <source>
        <dbReference type="ARBA" id="ARBA00005975"/>
    </source>
</evidence>
<dbReference type="GO" id="GO:0031902">
    <property type="term" value="C:late endosome membrane"/>
    <property type="evidence" value="ECO:0007669"/>
    <property type="project" value="UniProtKB-SubCell"/>
</dbReference>
<dbReference type="PANTHER" id="PTHR23292">
    <property type="entry name" value="LIPOPOLYSACCHARIDE-INDUCED TUMOR NECROSIS FACTOR-ALPHA FACTOR"/>
    <property type="match status" value="1"/>
</dbReference>
<sequence length="124" mass="13877">MSKAYPDPSPPYPELEHEPQAQPAPYAEPPQSYNQPPVTLIAPTPTYNLLTNVSREPAYCVCPFCKETITTSVNFVNGTFTILMALLFGVLFLLCCIPFCFDVFKDAHHHCPRCNALVAIDKRM</sequence>
<dbReference type="PANTHER" id="PTHR23292:SF6">
    <property type="entry name" value="FI16602P1-RELATED"/>
    <property type="match status" value="1"/>
</dbReference>
<evidence type="ECO:0000256" key="5">
    <source>
        <dbReference type="ARBA" id="ARBA00022723"/>
    </source>
</evidence>
<evidence type="ECO:0000313" key="11">
    <source>
        <dbReference type="Proteomes" id="UP000492821"/>
    </source>
</evidence>
<keyword evidence="7 9" id="KW-0472">Membrane</keyword>
<evidence type="ECO:0000256" key="2">
    <source>
        <dbReference type="ARBA" id="ARBA00004481"/>
    </source>
</evidence>
<keyword evidence="5" id="KW-0479">Metal-binding</keyword>
<evidence type="ECO:0000313" key="12">
    <source>
        <dbReference type="WBParaSite" id="Pan_g1188.t1"/>
    </source>
</evidence>
<proteinExistence type="inferred from homology"/>
<dbReference type="InterPro" id="IPR006629">
    <property type="entry name" value="LITAF"/>
</dbReference>
<keyword evidence="6" id="KW-0862">Zinc</keyword>
<dbReference type="InterPro" id="IPR037519">
    <property type="entry name" value="LITAF_fam"/>
</dbReference>
<dbReference type="Pfam" id="PF10601">
    <property type="entry name" value="zf-LITAF-like"/>
    <property type="match status" value="1"/>
</dbReference>
<dbReference type="WBParaSite" id="Pan_g1188.t1">
    <property type="protein sequence ID" value="Pan_g1188.t1"/>
    <property type="gene ID" value="Pan_g1188"/>
</dbReference>
<protein>
    <submittedName>
        <fullName evidence="12">LITAF domain-containing protein</fullName>
    </submittedName>
</protein>
<feature type="domain" description="LITAF" evidence="10">
    <location>
        <begin position="42"/>
        <end position="123"/>
    </location>
</feature>
<organism evidence="11 12">
    <name type="scientific">Panagrellus redivivus</name>
    <name type="common">Microworm</name>
    <dbReference type="NCBI Taxonomy" id="6233"/>
    <lineage>
        <taxon>Eukaryota</taxon>
        <taxon>Metazoa</taxon>
        <taxon>Ecdysozoa</taxon>
        <taxon>Nematoda</taxon>
        <taxon>Chromadorea</taxon>
        <taxon>Rhabditida</taxon>
        <taxon>Tylenchina</taxon>
        <taxon>Panagrolaimomorpha</taxon>
        <taxon>Panagrolaimoidea</taxon>
        <taxon>Panagrolaimidae</taxon>
        <taxon>Panagrellus</taxon>
    </lineage>
</organism>
<evidence type="ECO:0000256" key="6">
    <source>
        <dbReference type="ARBA" id="ARBA00022833"/>
    </source>
</evidence>
<keyword evidence="9" id="KW-0812">Transmembrane</keyword>
<feature type="compositionally biased region" description="Low complexity" evidence="8">
    <location>
        <begin position="20"/>
        <end position="31"/>
    </location>
</feature>
<comment type="subcellular location">
    <subcellularLocation>
        <location evidence="2">Endosome membrane</location>
        <topology evidence="2">Peripheral membrane protein</topology>
    </subcellularLocation>
    <subcellularLocation>
        <location evidence="1">Late endosome membrane</location>
    </subcellularLocation>
    <subcellularLocation>
        <location evidence="3">Lysosome membrane</location>
        <topology evidence="3">Peripheral membrane protein</topology>
        <orientation evidence="3">Cytoplasmic side</orientation>
    </subcellularLocation>
</comment>
<evidence type="ECO:0000256" key="8">
    <source>
        <dbReference type="SAM" id="MobiDB-lite"/>
    </source>
</evidence>
<reference evidence="11" key="1">
    <citation type="journal article" date="2013" name="Genetics">
        <title>The draft genome and transcriptome of Panagrellus redivivus are shaped by the harsh demands of a free-living lifestyle.</title>
        <authorList>
            <person name="Srinivasan J."/>
            <person name="Dillman A.R."/>
            <person name="Macchietto M.G."/>
            <person name="Heikkinen L."/>
            <person name="Lakso M."/>
            <person name="Fracchia K.M."/>
            <person name="Antoshechkin I."/>
            <person name="Mortazavi A."/>
            <person name="Wong G."/>
            <person name="Sternberg P.W."/>
        </authorList>
    </citation>
    <scope>NUCLEOTIDE SEQUENCE [LARGE SCALE GENOMIC DNA]</scope>
    <source>
        <strain evidence="11">MT8872</strain>
    </source>
</reference>
<comment type="similarity">
    <text evidence="4">Belongs to the CDIP1/LITAF family.</text>
</comment>
<evidence type="ECO:0000256" key="7">
    <source>
        <dbReference type="ARBA" id="ARBA00023136"/>
    </source>
</evidence>
<feature type="transmembrane region" description="Helical" evidence="9">
    <location>
        <begin position="80"/>
        <end position="104"/>
    </location>
</feature>
<keyword evidence="11" id="KW-1185">Reference proteome</keyword>
<evidence type="ECO:0000259" key="10">
    <source>
        <dbReference type="PROSITE" id="PS51837"/>
    </source>
</evidence>
<name>A0A7E4USA5_PANRE</name>
<dbReference type="SMART" id="SM00714">
    <property type="entry name" value="LITAF"/>
    <property type="match status" value="1"/>
</dbReference>
<accession>A0A7E4USA5</accession>
<dbReference type="GO" id="GO:0008270">
    <property type="term" value="F:zinc ion binding"/>
    <property type="evidence" value="ECO:0007669"/>
    <property type="project" value="TreeGrafter"/>
</dbReference>
<reference evidence="12" key="2">
    <citation type="submission" date="2020-10" db="UniProtKB">
        <authorList>
            <consortium name="WormBaseParasite"/>
        </authorList>
    </citation>
    <scope>IDENTIFICATION</scope>
</reference>
<evidence type="ECO:0000256" key="9">
    <source>
        <dbReference type="SAM" id="Phobius"/>
    </source>
</evidence>